<evidence type="ECO:0000256" key="1">
    <source>
        <dbReference type="SAM" id="Phobius"/>
    </source>
</evidence>
<dbReference type="Gramene" id="rna45272">
    <property type="protein sequence ID" value="RHN39264.1"/>
    <property type="gene ID" value="gene45272"/>
</dbReference>
<keyword evidence="1" id="KW-0812">Transmembrane</keyword>
<organism evidence="2">
    <name type="scientific">Medicago truncatula</name>
    <name type="common">Barrel medic</name>
    <name type="synonym">Medicago tribuloides</name>
    <dbReference type="NCBI Taxonomy" id="3880"/>
    <lineage>
        <taxon>Eukaryota</taxon>
        <taxon>Viridiplantae</taxon>
        <taxon>Streptophyta</taxon>
        <taxon>Embryophyta</taxon>
        <taxon>Tracheophyta</taxon>
        <taxon>Spermatophyta</taxon>
        <taxon>Magnoliopsida</taxon>
        <taxon>eudicotyledons</taxon>
        <taxon>Gunneridae</taxon>
        <taxon>Pentapetalae</taxon>
        <taxon>rosids</taxon>
        <taxon>fabids</taxon>
        <taxon>Fabales</taxon>
        <taxon>Fabaceae</taxon>
        <taxon>Papilionoideae</taxon>
        <taxon>50 kb inversion clade</taxon>
        <taxon>NPAAA clade</taxon>
        <taxon>Hologalegina</taxon>
        <taxon>IRL clade</taxon>
        <taxon>Trifolieae</taxon>
        <taxon>Medicago</taxon>
    </lineage>
</organism>
<feature type="transmembrane region" description="Helical" evidence="1">
    <location>
        <begin position="33"/>
        <end position="54"/>
    </location>
</feature>
<protein>
    <recommendedName>
        <fullName evidence="3">Transmembrane protein</fullName>
    </recommendedName>
</protein>
<dbReference type="Proteomes" id="UP000265566">
    <property type="component" value="Chromosome 8"/>
</dbReference>
<accession>A0A396GI45</accession>
<keyword evidence="1" id="KW-0472">Membrane</keyword>
<name>A0A396GI45_MEDTR</name>
<comment type="caution">
    <text evidence="2">The sequence shown here is derived from an EMBL/GenBank/DDBJ whole genome shotgun (WGS) entry which is preliminary data.</text>
</comment>
<evidence type="ECO:0000313" key="2">
    <source>
        <dbReference type="EMBL" id="RHN39264.1"/>
    </source>
</evidence>
<gene>
    <name evidence="2" type="ORF">MtrunA17_Chr8g0341961</name>
</gene>
<evidence type="ECO:0008006" key="3">
    <source>
        <dbReference type="Google" id="ProtNLM"/>
    </source>
</evidence>
<proteinExistence type="predicted"/>
<sequence length="66" mass="7540">MVGLPNMCDLNTLPYLQQFATAHHKSLSKTNNLAWLFLFLIKVTLTTILLTNTLSMKLCLLSFIER</sequence>
<dbReference type="AlphaFoldDB" id="A0A396GI45"/>
<keyword evidence="1" id="KW-1133">Transmembrane helix</keyword>
<dbReference type="EMBL" id="PSQE01000008">
    <property type="protein sequence ID" value="RHN39264.1"/>
    <property type="molecule type" value="Genomic_DNA"/>
</dbReference>
<reference evidence="2" key="1">
    <citation type="journal article" date="2018" name="Nat. Plants">
        <title>Whole-genome landscape of Medicago truncatula symbiotic genes.</title>
        <authorList>
            <person name="Pecrix Y."/>
            <person name="Gamas P."/>
            <person name="Carrere S."/>
        </authorList>
    </citation>
    <scope>NUCLEOTIDE SEQUENCE</scope>
    <source>
        <tissue evidence="2">Leaves</tissue>
    </source>
</reference>